<reference evidence="1" key="1">
    <citation type="submission" date="2022-07" db="EMBL/GenBank/DDBJ databases">
        <authorList>
            <person name="Trinca V."/>
            <person name="Uliana J.V.C."/>
            <person name="Torres T.T."/>
            <person name="Ward R.J."/>
            <person name="Monesi N."/>
        </authorList>
    </citation>
    <scope>NUCLEOTIDE SEQUENCE</scope>
    <source>
        <strain evidence="1">HSMRA1968</strain>
        <tissue evidence="1">Whole embryos</tissue>
    </source>
</reference>
<evidence type="ECO:0000313" key="2">
    <source>
        <dbReference type="Proteomes" id="UP001151699"/>
    </source>
</evidence>
<keyword evidence="2" id="KW-1185">Reference proteome</keyword>
<dbReference type="EMBL" id="WJQU01000002">
    <property type="protein sequence ID" value="KAJ6643456.1"/>
    <property type="molecule type" value="Genomic_DNA"/>
</dbReference>
<proteinExistence type="predicted"/>
<sequence>MGTAQLFVRAKVENMKKMKLKPYIGPSVKNYAGKKIAILGTVEVVVMCNNEIALEEVYVVDVDEEPLLSRDLCTALKLVERKEVNEVKLDDKELFLRENKDVFEGFGEFVKDFNMELKEGSVGNFLIL</sequence>
<gene>
    <name evidence="1" type="ORF">Bhyg_08417</name>
</gene>
<comment type="caution">
    <text evidence="1">The sequence shown here is derived from an EMBL/GenBank/DDBJ whole genome shotgun (WGS) entry which is preliminary data.</text>
</comment>
<organism evidence="1 2">
    <name type="scientific">Pseudolycoriella hygida</name>
    <dbReference type="NCBI Taxonomy" id="35572"/>
    <lineage>
        <taxon>Eukaryota</taxon>
        <taxon>Metazoa</taxon>
        <taxon>Ecdysozoa</taxon>
        <taxon>Arthropoda</taxon>
        <taxon>Hexapoda</taxon>
        <taxon>Insecta</taxon>
        <taxon>Pterygota</taxon>
        <taxon>Neoptera</taxon>
        <taxon>Endopterygota</taxon>
        <taxon>Diptera</taxon>
        <taxon>Nematocera</taxon>
        <taxon>Sciaroidea</taxon>
        <taxon>Sciaridae</taxon>
        <taxon>Pseudolycoriella</taxon>
    </lineage>
</organism>
<accession>A0A9Q0N4S1</accession>
<dbReference type="AlphaFoldDB" id="A0A9Q0N4S1"/>
<dbReference type="Proteomes" id="UP001151699">
    <property type="component" value="Chromosome B"/>
</dbReference>
<name>A0A9Q0N4S1_9DIPT</name>
<evidence type="ECO:0000313" key="1">
    <source>
        <dbReference type="EMBL" id="KAJ6643456.1"/>
    </source>
</evidence>
<dbReference type="OrthoDB" id="8195376at2759"/>
<protein>
    <submittedName>
        <fullName evidence="1">Uncharacterized protein</fullName>
    </submittedName>
</protein>